<dbReference type="AlphaFoldDB" id="A0A6C0E4C4"/>
<evidence type="ECO:0000313" key="2">
    <source>
        <dbReference type="EMBL" id="QHT23343.1"/>
    </source>
</evidence>
<organism evidence="2">
    <name type="scientific">viral metagenome</name>
    <dbReference type="NCBI Taxonomy" id="1070528"/>
    <lineage>
        <taxon>unclassified sequences</taxon>
        <taxon>metagenomes</taxon>
        <taxon>organismal metagenomes</taxon>
    </lineage>
</organism>
<protein>
    <submittedName>
        <fullName evidence="2">Uncharacterized protein</fullName>
    </submittedName>
</protein>
<feature type="region of interest" description="Disordered" evidence="1">
    <location>
        <begin position="17"/>
        <end position="38"/>
    </location>
</feature>
<sequence length="409" mass="46901">MTNKTISINPELFKVGGSLNKSQKKTPMNKTKKLHPPIISPNVLKNQLIKRIKEYKQKETIGLSDKKNDANKETSKTTSANTNTNLSEYTDEFYDSINYLNTLSKQKKIEKKQEAFNVTNESVKNKTVKTYKEPFIDVNIELPEELLEVKHQEIESFTSANNNNSQKHYIIDNDTPYGCLKNGIKPTYKSWNQTKKKYDITTPNDSLQIEKPIQVSINDRENRLNKIKEAFTKKKEIAKVDPNDIFLEKNLIKPVHKPDTSSIQSSSIQNQTIQHVDTIVTTPVVNNNSSPSSTLPIPHSPINTFNEKKITKKTIRRKYNVGKSISNRKVGILLKDRNTRKLLINAQKDLKRKNINEVKTYLHKHGLLKIGSNAPNDVLRKIYESAMLTGEINNINKDMLLHNFMESKD</sequence>
<evidence type="ECO:0000256" key="1">
    <source>
        <dbReference type="SAM" id="MobiDB-lite"/>
    </source>
</evidence>
<reference evidence="2" key="1">
    <citation type="journal article" date="2020" name="Nature">
        <title>Giant virus diversity and host interactions through global metagenomics.</title>
        <authorList>
            <person name="Schulz F."/>
            <person name="Roux S."/>
            <person name="Paez-Espino D."/>
            <person name="Jungbluth S."/>
            <person name="Walsh D.A."/>
            <person name="Denef V.J."/>
            <person name="McMahon K.D."/>
            <person name="Konstantinidis K.T."/>
            <person name="Eloe-Fadrosh E.A."/>
            <person name="Kyrpides N.C."/>
            <person name="Woyke T."/>
        </authorList>
    </citation>
    <scope>NUCLEOTIDE SEQUENCE</scope>
    <source>
        <strain evidence="2">GVMAG-M-3300023179-116</strain>
    </source>
</reference>
<feature type="compositionally biased region" description="Polar residues" evidence="1">
    <location>
        <begin position="19"/>
        <end position="29"/>
    </location>
</feature>
<name>A0A6C0E4C4_9ZZZZ</name>
<accession>A0A6C0E4C4</accession>
<dbReference type="EMBL" id="MN739730">
    <property type="protein sequence ID" value="QHT23343.1"/>
    <property type="molecule type" value="Genomic_DNA"/>
</dbReference>
<proteinExistence type="predicted"/>